<proteinExistence type="inferred from homology"/>
<dbReference type="Proteomes" id="UP000440578">
    <property type="component" value="Unassembled WGS sequence"/>
</dbReference>
<keyword evidence="10" id="KW-0234">DNA repair</keyword>
<evidence type="ECO:0000259" key="13">
    <source>
        <dbReference type="Pfam" id="PF02463"/>
    </source>
</evidence>
<sequence>MPKVVPKVVRRSTSSDSGAPARKRSRSSYDEPKETLPQGPGFLRSITLKNFMCHEHLNFKLNERINFIKGQNGSGKSAVLTAVMVGLGARAATTDRGSNIKGLIRTGQKSAVISLTLDNSGYDAFSPEKYGGHITIERSLKDSGGSTYRISSEKESRLRPMQKGELATITDGLGVQVDNPLVILTQETSKNFLRGEDPKKKYRLFLDATRLTTIERWYEKARRNEKITRQAIESKQKSLVALKEEVKKWEREANLHKNRADMKRKIATLKANLLWAKVIEEEKKLDLVNQEKEKKENEVVRFRTEKERLTRKVEEKGELPDLLAQLDRERAEQTARADQLTGQLRELAAQKRDTGLQIRRAEDMARVSAEERDTLRAEIERQRRETQPDYEAEAAQRRRERDALADQLKELQATEKTRAAHLQQVTGSVRQQREELRQSEAELEEMERKRRELEAQQRQYRSSQADPRAVFGPWVAAVERDIEAAVQQRRLRKKPIGPVGAFVRVKAGYEEWKPLVETCLAGLLRAYLVDDKGDLPLVAAILKKHTQNERDRPRAIASKFLAEVHDISTKGINTSSGQHVSVWSVLEIDNPVVANAVIDQARAESVLLLRTEAEARAQMADRQRVPRGCAQALTQAGFRYFPDPNYRTYPVNVPRQARYLQVSMEEVISDLALQLQELRHKAQTATNHLEPAQAALRESQRQESESKRLLDDARRRQGELRRKIRELESHEDPEPVNLQALEEEVNVLDLKIEEHKAEVPALMEKRSNIMEKINDCQKTLDEARAAVQAKLDEVGELRSQQDAVDTLKSKLRRLQDMLDAREQKLMELTESVNQQEEVTRQATATATANGGERTNPTKTVQELQNRIVGLSRTLEDDSRQPKMSAEEAMDRFQTEQLKYQQVEEQIDSWKTALDTLAQMMNERDEKLKNLRTSLGSRVTSHFHTILEARGFGGRLDFQHQNQKLEIEVSPGRLDGGGQTARATCQLSGGERSFSTIAFLMAMWSVVVSPFRMLDEYDVFMDDANRRLGHDMLVTNALALKSQFAFFTPLSIMGSHEDDDRISLMQ</sequence>
<evidence type="ECO:0000256" key="2">
    <source>
        <dbReference type="ARBA" id="ARBA00004286"/>
    </source>
</evidence>
<keyword evidence="6" id="KW-0227">DNA damage</keyword>
<dbReference type="Pfam" id="PF02463">
    <property type="entry name" value="SMC_N"/>
    <property type="match status" value="1"/>
</dbReference>
<feature type="compositionally biased region" description="Basic and acidic residues" evidence="12">
    <location>
        <begin position="394"/>
        <end position="418"/>
    </location>
</feature>
<evidence type="ECO:0000256" key="1">
    <source>
        <dbReference type="ARBA" id="ARBA00004123"/>
    </source>
</evidence>
<evidence type="ECO:0000256" key="10">
    <source>
        <dbReference type="ARBA" id="ARBA00023204"/>
    </source>
</evidence>
<feature type="region of interest" description="Disordered" evidence="12">
    <location>
        <begin position="695"/>
        <end position="714"/>
    </location>
</feature>
<gene>
    <name evidence="14" type="primary">smc6</name>
    <name evidence="14" type="ORF">FJT64_011585</name>
</gene>
<dbReference type="GO" id="GO:0003684">
    <property type="term" value="F:damaged DNA binding"/>
    <property type="evidence" value="ECO:0007669"/>
    <property type="project" value="TreeGrafter"/>
</dbReference>
<keyword evidence="15" id="KW-1185">Reference proteome</keyword>
<organism evidence="14 15">
    <name type="scientific">Amphibalanus amphitrite</name>
    <name type="common">Striped barnacle</name>
    <name type="synonym">Balanus amphitrite</name>
    <dbReference type="NCBI Taxonomy" id="1232801"/>
    <lineage>
        <taxon>Eukaryota</taxon>
        <taxon>Metazoa</taxon>
        <taxon>Ecdysozoa</taxon>
        <taxon>Arthropoda</taxon>
        <taxon>Crustacea</taxon>
        <taxon>Multicrustacea</taxon>
        <taxon>Cirripedia</taxon>
        <taxon>Thoracica</taxon>
        <taxon>Thoracicalcarea</taxon>
        <taxon>Balanomorpha</taxon>
        <taxon>Balanoidea</taxon>
        <taxon>Balanidae</taxon>
        <taxon>Amphibalaninae</taxon>
        <taxon>Amphibalanus</taxon>
    </lineage>
</organism>
<evidence type="ECO:0000256" key="4">
    <source>
        <dbReference type="ARBA" id="ARBA00022454"/>
    </source>
</evidence>
<evidence type="ECO:0000256" key="5">
    <source>
        <dbReference type="ARBA" id="ARBA00022741"/>
    </source>
</evidence>
<dbReference type="PANTHER" id="PTHR19306">
    <property type="entry name" value="STRUCTURAL MAINTENANCE OF CHROMOSOMES 5,6 SMC5, SMC6"/>
    <property type="match status" value="1"/>
</dbReference>
<keyword evidence="5" id="KW-0547">Nucleotide-binding</keyword>
<dbReference type="InterPro" id="IPR003395">
    <property type="entry name" value="RecF/RecN/SMC_N"/>
</dbReference>
<comment type="subcellular location">
    <subcellularLocation>
        <location evidence="2">Chromosome</location>
    </subcellularLocation>
    <subcellularLocation>
        <location evidence="1">Nucleus</location>
    </subcellularLocation>
</comment>
<evidence type="ECO:0000256" key="12">
    <source>
        <dbReference type="SAM" id="MobiDB-lite"/>
    </source>
</evidence>
<dbReference type="OrthoDB" id="10072614at2759"/>
<feature type="compositionally biased region" description="Basic and acidic residues" evidence="12">
    <location>
        <begin position="698"/>
        <end position="714"/>
    </location>
</feature>
<dbReference type="SUPFAM" id="SSF52540">
    <property type="entry name" value="P-loop containing nucleoside triphosphate hydrolases"/>
    <property type="match status" value="1"/>
</dbReference>
<feature type="domain" description="RecF/RecN/SMC N-terminal" evidence="13">
    <location>
        <begin position="43"/>
        <end position="1034"/>
    </location>
</feature>
<dbReference type="GO" id="GO:0003697">
    <property type="term" value="F:single-stranded DNA binding"/>
    <property type="evidence" value="ECO:0007669"/>
    <property type="project" value="TreeGrafter"/>
</dbReference>
<dbReference type="GO" id="GO:0005634">
    <property type="term" value="C:nucleus"/>
    <property type="evidence" value="ECO:0007669"/>
    <property type="project" value="UniProtKB-SubCell"/>
</dbReference>
<dbReference type="Gene3D" id="3.40.50.300">
    <property type="entry name" value="P-loop containing nucleotide triphosphate hydrolases"/>
    <property type="match status" value="2"/>
</dbReference>
<feature type="region of interest" description="Disordered" evidence="12">
    <location>
        <begin position="1"/>
        <end position="40"/>
    </location>
</feature>
<feature type="compositionally biased region" description="Basic and acidic residues" evidence="12">
    <location>
        <begin position="362"/>
        <end position="387"/>
    </location>
</feature>
<protein>
    <submittedName>
        <fullName evidence="14">Structural maintenance of chromosomes protein 6</fullName>
    </submittedName>
</protein>
<evidence type="ECO:0000256" key="3">
    <source>
        <dbReference type="ARBA" id="ARBA00006793"/>
    </source>
</evidence>
<feature type="region of interest" description="Disordered" evidence="12">
    <location>
        <begin position="362"/>
        <end position="461"/>
    </location>
</feature>
<dbReference type="GO" id="GO:0000724">
    <property type="term" value="P:double-strand break repair via homologous recombination"/>
    <property type="evidence" value="ECO:0007669"/>
    <property type="project" value="TreeGrafter"/>
</dbReference>
<keyword evidence="8" id="KW-0175">Coiled coil</keyword>
<evidence type="ECO:0000256" key="9">
    <source>
        <dbReference type="ARBA" id="ARBA00023172"/>
    </source>
</evidence>
<dbReference type="EMBL" id="VIIS01001974">
    <property type="protein sequence ID" value="KAF0290189.1"/>
    <property type="molecule type" value="Genomic_DNA"/>
</dbReference>
<feature type="compositionally biased region" description="Basic and acidic residues" evidence="12">
    <location>
        <begin position="431"/>
        <end position="455"/>
    </location>
</feature>
<dbReference type="InterPro" id="IPR027417">
    <property type="entry name" value="P-loop_NTPase"/>
</dbReference>
<evidence type="ECO:0000313" key="14">
    <source>
        <dbReference type="EMBL" id="KAF0290189.1"/>
    </source>
</evidence>
<keyword evidence="9" id="KW-0233">DNA recombination</keyword>
<dbReference type="PANTHER" id="PTHR19306:SF6">
    <property type="entry name" value="STRUCTURAL MAINTENANCE OF CHROMOSOMES PROTEIN 6"/>
    <property type="match status" value="1"/>
</dbReference>
<dbReference type="GO" id="GO:0005524">
    <property type="term" value="F:ATP binding"/>
    <property type="evidence" value="ECO:0007669"/>
    <property type="project" value="UniProtKB-KW"/>
</dbReference>
<keyword evidence="11" id="KW-0539">Nucleus</keyword>
<evidence type="ECO:0000313" key="15">
    <source>
        <dbReference type="Proteomes" id="UP000440578"/>
    </source>
</evidence>
<keyword evidence="4" id="KW-0158">Chromosome</keyword>
<keyword evidence="7" id="KW-0067">ATP-binding</keyword>
<dbReference type="GO" id="GO:0035861">
    <property type="term" value="C:site of double-strand break"/>
    <property type="evidence" value="ECO:0007669"/>
    <property type="project" value="TreeGrafter"/>
</dbReference>
<name>A0A6A4VAN9_AMPAM</name>
<comment type="caution">
    <text evidence="14">The sequence shown here is derived from an EMBL/GenBank/DDBJ whole genome shotgun (WGS) entry which is preliminary data.</text>
</comment>
<reference evidence="14 15" key="1">
    <citation type="submission" date="2019-07" db="EMBL/GenBank/DDBJ databases">
        <title>Draft genome assembly of a fouling barnacle, Amphibalanus amphitrite (Darwin, 1854): The first reference genome for Thecostraca.</title>
        <authorList>
            <person name="Kim W."/>
        </authorList>
    </citation>
    <scope>NUCLEOTIDE SEQUENCE [LARGE SCALE GENOMIC DNA]</scope>
    <source>
        <strain evidence="14">SNU_AA5</strain>
        <tissue evidence="14">Soma without cirri and trophi</tissue>
    </source>
</reference>
<dbReference type="AlphaFoldDB" id="A0A6A4VAN9"/>
<dbReference type="GO" id="GO:0030915">
    <property type="term" value="C:Smc5-Smc6 complex"/>
    <property type="evidence" value="ECO:0007669"/>
    <property type="project" value="TreeGrafter"/>
</dbReference>
<feature type="region of interest" description="Disordered" evidence="12">
    <location>
        <begin position="831"/>
        <end position="858"/>
    </location>
</feature>
<evidence type="ECO:0000256" key="11">
    <source>
        <dbReference type="ARBA" id="ARBA00023242"/>
    </source>
</evidence>
<comment type="similarity">
    <text evidence="3">Belongs to the SMC family. SMC6 subfamily.</text>
</comment>
<evidence type="ECO:0000256" key="7">
    <source>
        <dbReference type="ARBA" id="ARBA00022840"/>
    </source>
</evidence>
<accession>A0A6A4VAN9</accession>
<evidence type="ECO:0000256" key="8">
    <source>
        <dbReference type="ARBA" id="ARBA00023054"/>
    </source>
</evidence>
<evidence type="ECO:0000256" key="6">
    <source>
        <dbReference type="ARBA" id="ARBA00022763"/>
    </source>
</evidence>